<accession>A0ABP9P969</accession>
<feature type="transmembrane region" description="Helical" evidence="1">
    <location>
        <begin position="197"/>
        <end position="214"/>
    </location>
</feature>
<organism evidence="2 3">
    <name type="scientific">Pseudonocardia adelaidensis</name>
    <dbReference type="NCBI Taxonomy" id="648754"/>
    <lineage>
        <taxon>Bacteria</taxon>
        <taxon>Bacillati</taxon>
        <taxon>Actinomycetota</taxon>
        <taxon>Actinomycetes</taxon>
        <taxon>Pseudonocardiales</taxon>
        <taxon>Pseudonocardiaceae</taxon>
        <taxon>Pseudonocardia</taxon>
    </lineage>
</organism>
<keyword evidence="1" id="KW-1133">Transmembrane helix</keyword>
<reference evidence="3" key="1">
    <citation type="journal article" date="2019" name="Int. J. Syst. Evol. Microbiol.">
        <title>The Global Catalogue of Microorganisms (GCM) 10K type strain sequencing project: providing services to taxonomists for standard genome sequencing and annotation.</title>
        <authorList>
            <consortium name="The Broad Institute Genomics Platform"/>
            <consortium name="The Broad Institute Genome Sequencing Center for Infectious Disease"/>
            <person name="Wu L."/>
            <person name="Ma J."/>
        </authorList>
    </citation>
    <scope>NUCLEOTIDE SEQUENCE [LARGE SCALE GENOMIC DNA]</scope>
    <source>
        <strain evidence="3">JCM 18302</strain>
    </source>
</reference>
<evidence type="ECO:0000313" key="3">
    <source>
        <dbReference type="Proteomes" id="UP001500804"/>
    </source>
</evidence>
<comment type="caution">
    <text evidence="2">The sequence shown here is derived from an EMBL/GenBank/DDBJ whole genome shotgun (WGS) entry which is preliminary data.</text>
</comment>
<dbReference type="Proteomes" id="UP001500804">
    <property type="component" value="Unassembled WGS sequence"/>
</dbReference>
<feature type="transmembrane region" description="Helical" evidence="1">
    <location>
        <begin position="170"/>
        <end position="191"/>
    </location>
</feature>
<gene>
    <name evidence="2" type="ORF">GCM10023320_82680</name>
</gene>
<dbReference type="RefSeq" id="WP_345613379.1">
    <property type="nucleotide sequence ID" value="NZ_BAABJO010000060.1"/>
</dbReference>
<proteinExistence type="predicted"/>
<feature type="transmembrane region" description="Helical" evidence="1">
    <location>
        <begin position="136"/>
        <end position="158"/>
    </location>
</feature>
<protein>
    <recommendedName>
        <fullName evidence="4">DUF4386 family protein</fullName>
    </recommendedName>
</protein>
<evidence type="ECO:0000256" key="1">
    <source>
        <dbReference type="SAM" id="Phobius"/>
    </source>
</evidence>
<feature type="transmembrane region" description="Helical" evidence="1">
    <location>
        <begin position="54"/>
        <end position="78"/>
    </location>
</feature>
<feature type="transmembrane region" description="Helical" evidence="1">
    <location>
        <begin position="99"/>
        <end position="124"/>
    </location>
</feature>
<name>A0ABP9P969_9PSEU</name>
<keyword evidence="3" id="KW-1185">Reference proteome</keyword>
<keyword evidence="1" id="KW-0812">Transmembrane</keyword>
<keyword evidence="1" id="KW-0472">Membrane</keyword>
<dbReference type="EMBL" id="BAABJO010000060">
    <property type="protein sequence ID" value="GAA5142426.1"/>
    <property type="molecule type" value="Genomic_DNA"/>
</dbReference>
<evidence type="ECO:0008006" key="4">
    <source>
        <dbReference type="Google" id="ProtNLM"/>
    </source>
</evidence>
<evidence type="ECO:0000313" key="2">
    <source>
        <dbReference type="EMBL" id="GAA5142426.1"/>
    </source>
</evidence>
<sequence>MTVRTPTTPRWGPITAAAGFLLAFLAVGLATDPLADRPLPMPWAPPSEVAAYYTANPAAATINALLQIVSVACLAVVVRYLTPRLREAGPGAARLPAAGYLSVAAIVVSSLLSVALVLVAPSASAATVDVLRQANFYSGGVVAVVALGVFVLGAALVLGRRGAIGRVARWFGLVAGALATLSVLSLAIFYATPLLPIGRVLCMVWTIIAAVQLVRRGRI</sequence>